<reference evidence="2" key="1">
    <citation type="submission" date="2022-11" db="UniProtKB">
        <authorList>
            <consortium name="WormBaseParasite"/>
        </authorList>
    </citation>
    <scope>IDENTIFICATION</scope>
</reference>
<accession>A0A914YN75</accession>
<dbReference type="CDD" id="cd14733">
    <property type="entry name" value="BACK"/>
    <property type="match status" value="1"/>
</dbReference>
<evidence type="ECO:0000313" key="1">
    <source>
        <dbReference type="Proteomes" id="UP000887577"/>
    </source>
</evidence>
<protein>
    <submittedName>
        <fullName evidence="2">Uncharacterized protein</fullName>
    </submittedName>
</protein>
<proteinExistence type="predicted"/>
<evidence type="ECO:0000313" key="2">
    <source>
        <dbReference type="WBParaSite" id="PSU_v2.g18780.t1"/>
    </source>
</evidence>
<dbReference type="Gene3D" id="3.30.710.10">
    <property type="entry name" value="Potassium Channel Kv1.1, Chain A"/>
    <property type="match status" value="1"/>
</dbReference>
<dbReference type="InterPro" id="IPR011333">
    <property type="entry name" value="SKP1/BTB/POZ_sf"/>
</dbReference>
<dbReference type="AlphaFoldDB" id="A0A914YN75"/>
<name>A0A914YN75_9BILA</name>
<dbReference type="Proteomes" id="UP000887577">
    <property type="component" value="Unplaced"/>
</dbReference>
<dbReference type="WBParaSite" id="PSU_v2.g18780.t1">
    <property type="protein sequence ID" value="PSU_v2.g18780.t1"/>
    <property type="gene ID" value="PSU_v2.g18780"/>
</dbReference>
<keyword evidence="1" id="KW-1185">Reference proteome</keyword>
<organism evidence="1 2">
    <name type="scientific">Panagrolaimus superbus</name>
    <dbReference type="NCBI Taxonomy" id="310955"/>
    <lineage>
        <taxon>Eukaryota</taxon>
        <taxon>Metazoa</taxon>
        <taxon>Ecdysozoa</taxon>
        <taxon>Nematoda</taxon>
        <taxon>Chromadorea</taxon>
        <taxon>Rhabditida</taxon>
        <taxon>Tylenchina</taxon>
        <taxon>Panagrolaimomorpha</taxon>
        <taxon>Panagrolaimoidea</taxon>
        <taxon>Panagrolaimidae</taxon>
        <taxon>Panagrolaimus</taxon>
    </lineage>
</organism>
<sequence length="135" mass="16020">MQARSEKFNHLLSNGTDRLRVTDFSSKIVKKAVEFCNTEFIESFENEEKNIFAFAFIYKIPSLMAYSSKEIIDNANNENIFTLFKFADFYKYEPLKKWLLNYIIKNLNEISSFKSLDANLYEPILEEFLKQKKII</sequence>